<evidence type="ECO:0000313" key="14">
    <source>
        <dbReference type="EMBL" id="CAB4750427.1"/>
    </source>
</evidence>
<dbReference type="Pfam" id="PF00370">
    <property type="entry name" value="FGGY_N"/>
    <property type="match status" value="1"/>
</dbReference>
<comment type="catalytic activity">
    <reaction evidence="10">
        <text>glycerol + ATP = sn-glycerol 3-phosphate + ADP + H(+)</text>
        <dbReference type="Rhea" id="RHEA:21644"/>
        <dbReference type="ChEBI" id="CHEBI:15378"/>
        <dbReference type="ChEBI" id="CHEBI:17754"/>
        <dbReference type="ChEBI" id="CHEBI:30616"/>
        <dbReference type="ChEBI" id="CHEBI:57597"/>
        <dbReference type="ChEBI" id="CHEBI:456216"/>
        <dbReference type="EC" id="2.7.1.30"/>
    </reaction>
</comment>
<keyword evidence="8" id="KW-0067">ATP-binding</keyword>
<feature type="domain" description="Carbohydrate kinase FGGY C-terminal" evidence="12">
    <location>
        <begin position="251"/>
        <end position="440"/>
    </location>
</feature>
<dbReference type="NCBIfam" id="NF000756">
    <property type="entry name" value="PRK00047.1"/>
    <property type="match status" value="1"/>
</dbReference>
<dbReference type="InterPro" id="IPR018485">
    <property type="entry name" value="FGGY_C"/>
</dbReference>
<dbReference type="EMBL" id="CAEZZL010000001">
    <property type="protein sequence ID" value="CAB4750427.1"/>
    <property type="molecule type" value="Genomic_DNA"/>
</dbReference>
<organism evidence="14">
    <name type="scientific">freshwater metagenome</name>
    <dbReference type="NCBI Taxonomy" id="449393"/>
    <lineage>
        <taxon>unclassified sequences</taxon>
        <taxon>metagenomes</taxon>
        <taxon>ecological metagenomes</taxon>
    </lineage>
</organism>
<dbReference type="Pfam" id="PF02782">
    <property type="entry name" value="FGGY_C"/>
    <property type="match status" value="1"/>
</dbReference>
<protein>
    <recommendedName>
        <fullName evidence="3">glycerol kinase</fullName>
        <ecNumber evidence="3">2.7.1.30</ecNumber>
    </recommendedName>
    <alternativeName>
        <fullName evidence="9">ATP:glycerol 3-phosphotransferase</fullName>
    </alternativeName>
</protein>
<evidence type="ECO:0000256" key="2">
    <source>
        <dbReference type="ARBA" id="ARBA00009156"/>
    </source>
</evidence>
<evidence type="ECO:0000256" key="10">
    <source>
        <dbReference type="ARBA" id="ARBA00052101"/>
    </source>
</evidence>
<dbReference type="GO" id="GO:0019563">
    <property type="term" value="P:glycerol catabolic process"/>
    <property type="evidence" value="ECO:0007669"/>
    <property type="project" value="TreeGrafter"/>
</dbReference>
<dbReference type="PANTHER" id="PTHR10196">
    <property type="entry name" value="SUGAR KINASE"/>
    <property type="match status" value="1"/>
</dbReference>
<dbReference type="InterPro" id="IPR005999">
    <property type="entry name" value="Glycerol_kin"/>
</dbReference>
<keyword evidence="5" id="KW-0547">Nucleotide-binding</keyword>
<name>A0A6J6TVI5_9ZZZZ</name>
<dbReference type="InterPro" id="IPR000577">
    <property type="entry name" value="Carb_kinase_FGGY"/>
</dbReference>
<dbReference type="EMBL" id="CAEZXA010000001">
    <property type="protein sequence ID" value="CAB4662206.1"/>
    <property type="molecule type" value="Genomic_DNA"/>
</dbReference>
<keyword evidence="7" id="KW-0319">Glycerol metabolism</keyword>
<dbReference type="NCBIfam" id="TIGR01311">
    <property type="entry name" value="glycerol_kin"/>
    <property type="match status" value="1"/>
</dbReference>
<reference evidence="14" key="1">
    <citation type="submission" date="2020-05" db="EMBL/GenBank/DDBJ databases">
        <authorList>
            <person name="Chiriac C."/>
            <person name="Salcher M."/>
            <person name="Ghai R."/>
            <person name="Kavagutti S V."/>
        </authorList>
    </citation>
    <scope>NUCLEOTIDE SEQUENCE</scope>
</reference>
<evidence type="ECO:0000256" key="5">
    <source>
        <dbReference type="ARBA" id="ARBA00022741"/>
    </source>
</evidence>
<dbReference type="CDD" id="cd07769">
    <property type="entry name" value="ASKHA_NBD_FGGY_GK"/>
    <property type="match status" value="1"/>
</dbReference>
<keyword evidence="6" id="KW-0418">Kinase</keyword>
<comment type="pathway">
    <text evidence="1">Polyol metabolism; glycerol degradation via glycerol kinase pathway; sn-glycerol 3-phosphate from glycerol: step 1/1.</text>
</comment>
<proteinExistence type="inferred from homology"/>
<dbReference type="GO" id="GO:0005829">
    <property type="term" value="C:cytosol"/>
    <property type="evidence" value="ECO:0007669"/>
    <property type="project" value="TreeGrafter"/>
</dbReference>
<sequence length="493" mass="52535">MSVVLAIDAGTTGVRTRAVFDDGSKSFSAYREFTQHFPQPGWVEHDAMEIWEAVLATLQEVCGRLTQPVAAIGITNQRETVVAWDKRTGIPSARAIVWQDRRTAERCTELLPHLDRVRAVTGLVLDPYFSGTKAAWLLQNAAMPPLEHLCIGTIDSWLVWKLTAGSSFVTDPSNASRTMLFDIATMQWSSEMCELLGVPMSVLPTVQPSSGRFGITTDVPGVPNAIPISGIAGDQQAALFGQACTQVGMAKNTYGTGSFVLLNVGTTCPAPSEGMLTTVAWDLGDGAPVYALEGAIFVTGAAVQWLRDGLGIITDSSEIGALAESVPDAGGVCLVPAFTGLGSPWWDPYARGSIIGITRGTSRAHIARAVVDAMVHQTRDAIDAMTAAGGVALAELRVDGGASVMDAMLQRQSDSLGVPVLRPTDHETTALGAAYLAGLAEGVWANLTEIASMWTLDKRFEPGTPDSSHGQWLRAVERSRNWASPETEKARIQ</sequence>
<dbReference type="PIRSF" id="PIRSF000538">
    <property type="entry name" value="GlpK"/>
    <property type="match status" value="1"/>
</dbReference>
<dbReference type="GO" id="GO:0005524">
    <property type="term" value="F:ATP binding"/>
    <property type="evidence" value="ECO:0007669"/>
    <property type="project" value="UniProtKB-KW"/>
</dbReference>
<evidence type="ECO:0000313" key="13">
    <source>
        <dbReference type="EMBL" id="CAB4662206.1"/>
    </source>
</evidence>
<evidence type="ECO:0000259" key="12">
    <source>
        <dbReference type="Pfam" id="PF02782"/>
    </source>
</evidence>
<evidence type="ECO:0000256" key="1">
    <source>
        <dbReference type="ARBA" id="ARBA00005190"/>
    </source>
</evidence>
<dbReference type="InterPro" id="IPR018484">
    <property type="entry name" value="FGGY_N"/>
</dbReference>
<keyword evidence="4" id="KW-0808">Transferase</keyword>
<dbReference type="AlphaFoldDB" id="A0A6J6TVI5"/>
<dbReference type="EC" id="2.7.1.30" evidence="3"/>
<accession>A0A6J6TVI5</accession>
<dbReference type="PANTHER" id="PTHR10196:SF69">
    <property type="entry name" value="GLYCEROL KINASE"/>
    <property type="match status" value="1"/>
</dbReference>
<evidence type="ECO:0000259" key="11">
    <source>
        <dbReference type="Pfam" id="PF00370"/>
    </source>
</evidence>
<dbReference type="GO" id="GO:0006072">
    <property type="term" value="P:glycerol-3-phosphate metabolic process"/>
    <property type="evidence" value="ECO:0007669"/>
    <property type="project" value="InterPro"/>
</dbReference>
<dbReference type="InterPro" id="IPR018483">
    <property type="entry name" value="Carb_kinase_FGGY_CS"/>
</dbReference>
<evidence type="ECO:0000256" key="8">
    <source>
        <dbReference type="ARBA" id="ARBA00022840"/>
    </source>
</evidence>
<dbReference type="PROSITE" id="PS00445">
    <property type="entry name" value="FGGY_KINASES_2"/>
    <property type="match status" value="1"/>
</dbReference>
<feature type="domain" description="Carbohydrate kinase FGGY N-terminal" evidence="11">
    <location>
        <begin position="4"/>
        <end position="241"/>
    </location>
</feature>
<evidence type="ECO:0000256" key="7">
    <source>
        <dbReference type="ARBA" id="ARBA00022798"/>
    </source>
</evidence>
<dbReference type="FunFam" id="3.30.420.40:FF:000007">
    <property type="entry name" value="Glycerol kinase"/>
    <property type="match status" value="1"/>
</dbReference>
<dbReference type="SUPFAM" id="SSF53067">
    <property type="entry name" value="Actin-like ATPase domain"/>
    <property type="match status" value="2"/>
</dbReference>
<evidence type="ECO:0000256" key="9">
    <source>
        <dbReference type="ARBA" id="ARBA00043149"/>
    </source>
</evidence>
<gene>
    <name evidence="13" type="ORF">UFOPK2334_00013</name>
    <name evidence="14" type="ORF">UFOPK2870_00005</name>
</gene>
<dbReference type="Gene3D" id="3.30.420.40">
    <property type="match status" value="2"/>
</dbReference>
<dbReference type="GO" id="GO:0004370">
    <property type="term" value="F:glycerol kinase activity"/>
    <property type="evidence" value="ECO:0007669"/>
    <property type="project" value="UniProtKB-EC"/>
</dbReference>
<evidence type="ECO:0000256" key="6">
    <source>
        <dbReference type="ARBA" id="ARBA00022777"/>
    </source>
</evidence>
<comment type="similarity">
    <text evidence="2">Belongs to the FGGY kinase family.</text>
</comment>
<evidence type="ECO:0000256" key="3">
    <source>
        <dbReference type="ARBA" id="ARBA00012099"/>
    </source>
</evidence>
<evidence type="ECO:0000256" key="4">
    <source>
        <dbReference type="ARBA" id="ARBA00022679"/>
    </source>
</evidence>
<dbReference type="InterPro" id="IPR043129">
    <property type="entry name" value="ATPase_NBD"/>
</dbReference>